<protein>
    <submittedName>
        <fullName evidence="1">Uncharacterized protein</fullName>
    </submittedName>
</protein>
<evidence type="ECO:0000313" key="2">
    <source>
        <dbReference type="Proteomes" id="UP000198642"/>
    </source>
</evidence>
<dbReference type="AlphaFoldDB" id="A0A1I0YF26"/>
<dbReference type="EMBL" id="FOJW01000007">
    <property type="protein sequence ID" value="SFB11120.1"/>
    <property type="molecule type" value="Genomic_DNA"/>
</dbReference>
<proteinExistence type="predicted"/>
<organism evidence="1 2">
    <name type="scientific">Lentibacillus halodurans</name>
    <dbReference type="NCBI Taxonomy" id="237679"/>
    <lineage>
        <taxon>Bacteria</taxon>
        <taxon>Bacillati</taxon>
        <taxon>Bacillota</taxon>
        <taxon>Bacilli</taxon>
        <taxon>Bacillales</taxon>
        <taxon>Bacillaceae</taxon>
        <taxon>Lentibacillus</taxon>
    </lineage>
</organism>
<dbReference type="Proteomes" id="UP000198642">
    <property type="component" value="Unassembled WGS sequence"/>
</dbReference>
<name>A0A1I0YF26_9BACI</name>
<accession>A0A1I0YF26</accession>
<sequence length="48" mass="5912">MGFNLKNERIHKMLTDDRMFKAYCDREWSLIGLLEKGKPKYLIYWQCK</sequence>
<keyword evidence="2" id="KW-1185">Reference proteome</keyword>
<gene>
    <name evidence="1" type="ORF">SAMN04488072_10767</name>
</gene>
<reference evidence="1 2" key="1">
    <citation type="submission" date="2016-10" db="EMBL/GenBank/DDBJ databases">
        <authorList>
            <person name="de Groot N.N."/>
        </authorList>
    </citation>
    <scope>NUCLEOTIDE SEQUENCE [LARGE SCALE GENOMIC DNA]</scope>
    <source>
        <strain evidence="1 2">CGMCC 1.3702</strain>
    </source>
</reference>
<evidence type="ECO:0000313" key="1">
    <source>
        <dbReference type="EMBL" id="SFB11120.1"/>
    </source>
</evidence>